<evidence type="ECO:0000313" key="12">
    <source>
        <dbReference type="Proteomes" id="UP000309566"/>
    </source>
</evidence>
<dbReference type="GO" id="GO:0046872">
    <property type="term" value="F:metal ion binding"/>
    <property type="evidence" value="ECO:0007669"/>
    <property type="project" value="UniProtKB-KW"/>
</dbReference>
<evidence type="ECO:0000256" key="5">
    <source>
        <dbReference type="ARBA" id="ARBA00022741"/>
    </source>
</evidence>
<name>A0A1C7GV61_9BACE</name>
<keyword evidence="4" id="KW-0479">Metal-binding</keyword>
<accession>A0A1C7GV61</accession>
<evidence type="ECO:0000313" key="11">
    <source>
        <dbReference type="Proteomes" id="UP000092631"/>
    </source>
</evidence>
<keyword evidence="2 9" id="KW-0808">Transferase</keyword>
<organism evidence="9 11">
    <name type="scientific">Bacteroides caecimuris</name>
    <dbReference type="NCBI Taxonomy" id="1796613"/>
    <lineage>
        <taxon>Bacteria</taxon>
        <taxon>Pseudomonadati</taxon>
        <taxon>Bacteroidota</taxon>
        <taxon>Bacteroidia</taxon>
        <taxon>Bacteroidales</taxon>
        <taxon>Bacteroidaceae</taxon>
        <taxon>Bacteroides</taxon>
    </lineage>
</organism>
<reference evidence="10 12" key="3">
    <citation type="submission" date="2019-04" db="EMBL/GenBank/DDBJ databases">
        <title>Microbes associate with the intestines of laboratory mice.</title>
        <authorList>
            <person name="Navarre W."/>
            <person name="Wong E."/>
            <person name="Huang K."/>
            <person name="Tropini C."/>
            <person name="Ng K."/>
            <person name="Yu B."/>
        </authorList>
    </citation>
    <scope>NUCLEOTIDE SEQUENCE [LARGE SCALE GENOMIC DNA]</scope>
    <source>
        <strain evidence="10 12">NM63_1-25</strain>
    </source>
</reference>
<keyword evidence="6" id="KW-0067">ATP-binding</keyword>
<dbReference type="Pfam" id="PF18765">
    <property type="entry name" value="Polbeta"/>
    <property type="match status" value="1"/>
</dbReference>
<proteinExistence type="predicted"/>
<keyword evidence="5" id="KW-0547">Nucleotide-binding</keyword>
<dbReference type="Proteomes" id="UP000092631">
    <property type="component" value="Chromosome"/>
</dbReference>
<sequence>MKTTDEILELLRQFKSVAGEKYGIEQLALFGSAARGEQREDSDIDICVKLHKTTFRTYMAIKEELEHLFHIKVDLLTLHENMRQLFRQNIERDAIYI</sequence>
<dbReference type="GO" id="GO:0016779">
    <property type="term" value="F:nucleotidyltransferase activity"/>
    <property type="evidence" value="ECO:0007669"/>
    <property type="project" value="UniProtKB-KW"/>
</dbReference>
<dbReference type="GeneID" id="82185587"/>
<dbReference type="STRING" id="1796613.A4V03_00370"/>
<dbReference type="PANTHER" id="PTHR33571">
    <property type="entry name" value="SSL8005 PROTEIN"/>
    <property type="match status" value="1"/>
</dbReference>
<evidence type="ECO:0000259" key="8">
    <source>
        <dbReference type="Pfam" id="PF18765"/>
    </source>
</evidence>
<dbReference type="EMBL" id="SRYX01000053">
    <property type="protein sequence ID" value="TGY31656.1"/>
    <property type="molecule type" value="Genomic_DNA"/>
</dbReference>
<feature type="domain" description="Polymerase beta nucleotidyltransferase" evidence="8">
    <location>
        <begin position="15"/>
        <end position="95"/>
    </location>
</feature>
<dbReference type="CDD" id="cd05403">
    <property type="entry name" value="NT_KNTase_like"/>
    <property type="match status" value="1"/>
</dbReference>
<dbReference type="SUPFAM" id="SSF81301">
    <property type="entry name" value="Nucleotidyltransferase"/>
    <property type="match status" value="1"/>
</dbReference>
<reference evidence="9" key="2">
    <citation type="submission" date="2017-04" db="EMBL/GenBank/DDBJ databases">
        <title>Complete Genome Sequences of Twelve Strains of a Stable Defined Moderately Diverse Mouse Microbiota 2 (sDMDMm2).</title>
        <authorList>
            <person name="Uchimura Y."/>
            <person name="Wyss M."/>
            <person name="Brugiroux S."/>
            <person name="Limenitakis J.P."/>
            <person name="Stecher B."/>
            <person name="McCoy K.D."/>
            <person name="Macpherson A.J."/>
        </authorList>
    </citation>
    <scope>NUCLEOTIDE SEQUENCE</scope>
    <source>
        <strain evidence="9">I48</strain>
    </source>
</reference>
<protein>
    <submittedName>
        <fullName evidence="9">Nucleotidyltransferase</fullName>
    </submittedName>
</protein>
<gene>
    <name evidence="9" type="ORF">A4V03_00370</name>
    <name evidence="10" type="ORF">E5353_12990</name>
</gene>
<evidence type="ECO:0000256" key="2">
    <source>
        <dbReference type="ARBA" id="ARBA00022679"/>
    </source>
</evidence>
<evidence type="ECO:0000313" key="9">
    <source>
        <dbReference type="EMBL" id="ANU56215.1"/>
    </source>
</evidence>
<keyword evidence="3" id="KW-0548">Nucleotidyltransferase</keyword>
<dbReference type="InterPro" id="IPR041633">
    <property type="entry name" value="Polbeta"/>
</dbReference>
<evidence type="ECO:0000256" key="3">
    <source>
        <dbReference type="ARBA" id="ARBA00022695"/>
    </source>
</evidence>
<keyword evidence="11" id="KW-1185">Reference proteome</keyword>
<evidence type="ECO:0000313" key="10">
    <source>
        <dbReference type="EMBL" id="TGY31656.1"/>
    </source>
</evidence>
<dbReference type="OrthoDB" id="9809668at2"/>
<dbReference type="KEGG" id="bcae:A4V03_00370"/>
<dbReference type="PANTHER" id="PTHR33571:SF14">
    <property type="entry name" value="PROTEIN ADENYLYLTRANSFERASE MJ0435-RELATED"/>
    <property type="match status" value="1"/>
</dbReference>
<comment type="cofactor">
    <cofactor evidence="1">
        <name>Mg(2+)</name>
        <dbReference type="ChEBI" id="CHEBI:18420"/>
    </cofactor>
</comment>
<keyword evidence="7" id="KW-0460">Magnesium</keyword>
<evidence type="ECO:0000256" key="7">
    <source>
        <dbReference type="ARBA" id="ARBA00022842"/>
    </source>
</evidence>
<dbReference type="InterPro" id="IPR043519">
    <property type="entry name" value="NT_sf"/>
</dbReference>
<dbReference type="EMBL" id="CP015401">
    <property type="protein sequence ID" value="ANU56215.1"/>
    <property type="molecule type" value="Genomic_DNA"/>
</dbReference>
<evidence type="ECO:0000256" key="4">
    <source>
        <dbReference type="ARBA" id="ARBA00022723"/>
    </source>
</evidence>
<reference evidence="11" key="1">
    <citation type="submission" date="2016-04" db="EMBL/GenBank/DDBJ databases">
        <title>Complete Genome Sequences of Twelve Strains of a Stable Defined Moderately Diverse Mouse Microbiota 2 (sDMDMm2).</title>
        <authorList>
            <person name="Uchimura Y."/>
            <person name="Wyss M."/>
            <person name="Brugiroux S."/>
            <person name="Limenitakis J.P."/>
            <person name="Stecher B."/>
            <person name="McCoy K.D."/>
            <person name="Macpherson A.J."/>
        </authorList>
    </citation>
    <scope>NUCLEOTIDE SEQUENCE [LARGE SCALE GENOMIC DNA]</scope>
    <source>
        <strain evidence="11">I48</strain>
    </source>
</reference>
<dbReference type="AlphaFoldDB" id="A0A1C7GV61"/>
<dbReference type="Gene3D" id="3.30.460.10">
    <property type="entry name" value="Beta Polymerase, domain 2"/>
    <property type="match status" value="1"/>
</dbReference>
<dbReference type="Proteomes" id="UP000309566">
    <property type="component" value="Unassembled WGS sequence"/>
</dbReference>
<dbReference type="GO" id="GO:0005524">
    <property type="term" value="F:ATP binding"/>
    <property type="evidence" value="ECO:0007669"/>
    <property type="project" value="UniProtKB-KW"/>
</dbReference>
<accession>A0A4S2CT52</accession>
<dbReference type="InterPro" id="IPR052038">
    <property type="entry name" value="Type-VII_TA_antitoxin"/>
</dbReference>
<evidence type="ECO:0000256" key="6">
    <source>
        <dbReference type="ARBA" id="ARBA00022840"/>
    </source>
</evidence>
<evidence type="ECO:0000256" key="1">
    <source>
        <dbReference type="ARBA" id="ARBA00001946"/>
    </source>
</evidence>
<dbReference type="RefSeq" id="WP_009039799.1">
    <property type="nucleotide sequence ID" value="NZ_CAJTCC010000024.1"/>
</dbReference>